<feature type="compositionally biased region" description="Basic and acidic residues" evidence="1">
    <location>
        <begin position="68"/>
        <end position="77"/>
    </location>
</feature>
<proteinExistence type="predicted"/>
<evidence type="ECO:0000256" key="1">
    <source>
        <dbReference type="SAM" id="MobiDB-lite"/>
    </source>
</evidence>
<dbReference type="Proteomes" id="UP000593567">
    <property type="component" value="Unassembled WGS sequence"/>
</dbReference>
<feature type="compositionally biased region" description="Acidic residues" evidence="1">
    <location>
        <begin position="115"/>
        <end position="127"/>
    </location>
</feature>
<accession>A0A7J7JFP5</accession>
<sequence>MKGRINASICSRMETEVVLDLTKTLTQQIMSATNLNADEQAAVDIESALSEHLNPSKPEQPVQDEKEDQSSTKETDKRATVIKVLDTITEETIAKCVHLLEKLSLPATAQADASESSDSDSESEPEVPEEKSKKKKKQKSKKKKDKKQVKSSIPSISDKKDSNHSISAVEKQNHKHRKVEMANLSVQSAVRAVECAHLSPLTCLVVIVVVIVTMHTHTIDLFAN</sequence>
<feature type="region of interest" description="Disordered" evidence="1">
    <location>
        <begin position="110"/>
        <end position="177"/>
    </location>
</feature>
<dbReference type="EMBL" id="VXIV02002609">
    <property type="protein sequence ID" value="KAF6024178.1"/>
    <property type="molecule type" value="Genomic_DNA"/>
</dbReference>
<organism evidence="2 3">
    <name type="scientific">Bugula neritina</name>
    <name type="common">Brown bryozoan</name>
    <name type="synonym">Sertularia neritina</name>
    <dbReference type="NCBI Taxonomy" id="10212"/>
    <lineage>
        <taxon>Eukaryota</taxon>
        <taxon>Metazoa</taxon>
        <taxon>Spiralia</taxon>
        <taxon>Lophotrochozoa</taxon>
        <taxon>Bryozoa</taxon>
        <taxon>Gymnolaemata</taxon>
        <taxon>Cheilostomatida</taxon>
        <taxon>Flustrina</taxon>
        <taxon>Buguloidea</taxon>
        <taxon>Bugulidae</taxon>
        <taxon>Bugula</taxon>
    </lineage>
</organism>
<dbReference type="AlphaFoldDB" id="A0A7J7JFP5"/>
<feature type="region of interest" description="Disordered" evidence="1">
    <location>
        <begin position="51"/>
        <end position="77"/>
    </location>
</feature>
<evidence type="ECO:0000313" key="3">
    <source>
        <dbReference type="Proteomes" id="UP000593567"/>
    </source>
</evidence>
<keyword evidence="3" id="KW-1185">Reference proteome</keyword>
<comment type="caution">
    <text evidence="2">The sequence shown here is derived from an EMBL/GenBank/DDBJ whole genome shotgun (WGS) entry which is preliminary data.</text>
</comment>
<protein>
    <submittedName>
        <fullName evidence="2">Uncharacterized protein</fullName>
    </submittedName>
</protein>
<name>A0A7J7JFP5_BUGNE</name>
<reference evidence="2" key="1">
    <citation type="submission" date="2020-06" db="EMBL/GenBank/DDBJ databases">
        <title>Draft genome of Bugula neritina, a colonial animal packing powerful symbionts and potential medicines.</title>
        <authorList>
            <person name="Rayko M."/>
        </authorList>
    </citation>
    <scope>NUCLEOTIDE SEQUENCE [LARGE SCALE GENOMIC DNA]</scope>
    <source>
        <strain evidence="2">Kwan_BN1</strain>
    </source>
</reference>
<evidence type="ECO:0000313" key="2">
    <source>
        <dbReference type="EMBL" id="KAF6024178.1"/>
    </source>
</evidence>
<feature type="compositionally biased region" description="Basic residues" evidence="1">
    <location>
        <begin position="133"/>
        <end position="149"/>
    </location>
</feature>
<gene>
    <name evidence="2" type="ORF">EB796_017509</name>
</gene>